<dbReference type="EMBL" id="JASAOG010000173">
    <property type="protein sequence ID" value="KAK0045947.1"/>
    <property type="molecule type" value="Genomic_DNA"/>
</dbReference>
<keyword evidence="1" id="KW-0472">Membrane</keyword>
<proteinExistence type="predicted"/>
<reference evidence="2" key="2">
    <citation type="submission" date="2023-04" db="EMBL/GenBank/DDBJ databases">
        <authorList>
            <person name="Bu L."/>
            <person name="Lu L."/>
            <person name="Laidemitt M.R."/>
            <person name="Zhang S.M."/>
            <person name="Mutuku M."/>
            <person name="Mkoji G."/>
            <person name="Steinauer M."/>
            <person name="Loker E.S."/>
        </authorList>
    </citation>
    <scope>NUCLEOTIDE SEQUENCE</scope>
    <source>
        <strain evidence="2">KasaAsao</strain>
        <tissue evidence="2">Whole Snail</tissue>
    </source>
</reference>
<evidence type="ECO:0000313" key="2">
    <source>
        <dbReference type="EMBL" id="KAK0045947.1"/>
    </source>
</evidence>
<evidence type="ECO:0000313" key="3">
    <source>
        <dbReference type="Proteomes" id="UP001233172"/>
    </source>
</evidence>
<dbReference type="Proteomes" id="UP001233172">
    <property type="component" value="Unassembled WGS sequence"/>
</dbReference>
<feature type="transmembrane region" description="Helical" evidence="1">
    <location>
        <begin position="39"/>
        <end position="71"/>
    </location>
</feature>
<comment type="caution">
    <text evidence="2">The sequence shown here is derived from an EMBL/GenBank/DDBJ whole genome shotgun (WGS) entry which is preliminary data.</text>
</comment>
<accession>A0AAD8EZ73</accession>
<organism evidence="2 3">
    <name type="scientific">Biomphalaria pfeifferi</name>
    <name type="common">Bloodfluke planorb</name>
    <name type="synonym">Freshwater snail</name>
    <dbReference type="NCBI Taxonomy" id="112525"/>
    <lineage>
        <taxon>Eukaryota</taxon>
        <taxon>Metazoa</taxon>
        <taxon>Spiralia</taxon>
        <taxon>Lophotrochozoa</taxon>
        <taxon>Mollusca</taxon>
        <taxon>Gastropoda</taxon>
        <taxon>Heterobranchia</taxon>
        <taxon>Euthyneura</taxon>
        <taxon>Panpulmonata</taxon>
        <taxon>Hygrophila</taxon>
        <taxon>Lymnaeoidea</taxon>
        <taxon>Planorbidae</taxon>
        <taxon>Biomphalaria</taxon>
    </lineage>
</organism>
<name>A0AAD8EZ73_BIOPF</name>
<sequence>MNNNVPDDAPSQSDSPELFVTSSTSLVIVGYDVHTLSTILTLLAIAAIYLYNVNLVVLGVMILIIVVKCYIQKYLHPTRRLSDLPDIR</sequence>
<dbReference type="AlphaFoldDB" id="A0AAD8EZ73"/>
<keyword evidence="3" id="KW-1185">Reference proteome</keyword>
<protein>
    <submittedName>
        <fullName evidence="2">Uncharacterized protein</fullName>
    </submittedName>
</protein>
<keyword evidence="1" id="KW-1133">Transmembrane helix</keyword>
<reference evidence="2" key="1">
    <citation type="journal article" date="2023" name="PLoS Negl. Trop. Dis.">
        <title>A genome sequence for Biomphalaria pfeifferi, the major vector snail for the human-infecting parasite Schistosoma mansoni.</title>
        <authorList>
            <person name="Bu L."/>
            <person name="Lu L."/>
            <person name="Laidemitt M.R."/>
            <person name="Zhang S.M."/>
            <person name="Mutuku M."/>
            <person name="Mkoji G."/>
            <person name="Steinauer M."/>
            <person name="Loker E.S."/>
        </authorList>
    </citation>
    <scope>NUCLEOTIDE SEQUENCE</scope>
    <source>
        <strain evidence="2">KasaAsao</strain>
    </source>
</reference>
<gene>
    <name evidence="2" type="ORF">Bpfe_024616</name>
</gene>
<evidence type="ECO:0000256" key="1">
    <source>
        <dbReference type="SAM" id="Phobius"/>
    </source>
</evidence>
<keyword evidence="1" id="KW-0812">Transmembrane</keyword>